<keyword evidence="1" id="KW-0732">Signal</keyword>
<organism evidence="3">
    <name type="scientific">Harvfovirus sp</name>
    <dbReference type="NCBI Taxonomy" id="2487768"/>
    <lineage>
        <taxon>Viruses</taxon>
        <taxon>Varidnaviria</taxon>
        <taxon>Bamfordvirae</taxon>
        <taxon>Nucleocytoviricota</taxon>
        <taxon>Megaviricetes</taxon>
        <taxon>Imitervirales</taxon>
        <taxon>Mimiviridae</taxon>
        <taxon>Klosneuvirinae</taxon>
    </lineage>
</organism>
<reference evidence="3" key="1">
    <citation type="submission" date="2018-10" db="EMBL/GenBank/DDBJ databases">
        <title>Hidden diversity of soil giant viruses.</title>
        <authorList>
            <person name="Schulz F."/>
            <person name="Alteio L."/>
            <person name="Goudeau D."/>
            <person name="Ryan E.M."/>
            <person name="Malmstrom R.R."/>
            <person name="Blanchard J."/>
            <person name="Woyke T."/>
        </authorList>
    </citation>
    <scope>NUCLEOTIDE SEQUENCE</scope>
    <source>
        <strain evidence="3">HAV1</strain>
    </source>
</reference>
<feature type="domain" description="IPT/TIG" evidence="2">
    <location>
        <begin position="114"/>
        <end position="193"/>
    </location>
</feature>
<dbReference type="InterPro" id="IPR002909">
    <property type="entry name" value="IPT_dom"/>
</dbReference>
<protein>
    <recommendedName>
        <fullName evidence="2">IPT/TIG domain-containing protein</fullName>
    </recommendedName>
</protein>
<gene>
    <name evidence="3" type="ORF">Harvfovirus43_9</name>
</gene>
<evidence type="ECO:0000256" key="1">
    <source>
        <dbReference type="ARBA" id="ARBA00022729"/>
    </source>
</evidence>
<name>A0A3G5A2X9_9VIRU</name>
<dbReference type="Gene3D" id="2.60.40.10">
    <property type="entry name" value="Immunoglobulins"/>
    <property type="match status" value="5"/>
</dbReference>
<sequence length="442" mass="44285">MNILIYATIFLLSLLLTGCSPPSTNITISPTMGPAGTTIVTIGNGGQNTLLNASSVTFNQVAVSNIVTNSDNSLSVIVPPFAPGGANPATVTVTLQTGNKVQSSNKFTYLFGPPPTLTSLSPPSGTTGTFVTITGTNFVSPATVTFNNVAGINTTVVSSTMITTTAPSNASGPAPVVVTTNGTSVGGLTFTYGPPVISGLSPTHGAIGTLVTIAGSNFSMTSTVTFQGTPATSVSFVNSTVLLATAPTNTQIVEAVIVSTNGVNSNSMLFTYDPIIAGSGISPAIGTIGTTVTITGSNFDTTTGATVVTFGGITATSTTNTANMITATAPTPTNTTAASTVNVVVTVNGNASNAESYEYATGLISIVPNMGSFPDPVVITGFGFSMVETTSVNFSNTEATPFTVVDANTIDTVVPNNISGGVKAVTVTTNGIQSNSVNFTVT</sequence>
<dbReference type="EMBL" id="MK072285">
    <property type="protein sequence ID" value="AYV81587.1"/>
    <property type="molecule type" value="Genomic_DNA"/>
</dbReference>
<evidence type="ECO:0000259" key="2">
    <source>
        <dbReference type="SMART" id="SM00429"/>
    </source>
</evidence>
<accession>A0A3G5A2X9</accession>
<dbReference type="InterPro" id="IPR014756">
    <property type="entry name" value="Ig_E-set"/>
</dbReference>
<feature type="domain" description="IPT/TIG" evidence="2">
    <location>
        <begin position="194"/>
        <end position="271"/>
    </location>
</feature>
<feature type="domain" description="IPT/TIG" evidence="2">
    <location>
        <begin position="15"/>
        <end position="110"/>
    </location>
</feature>
<dbReference type="InterPro" id="IPR052387">
    <property type="entry name" value="Fibrocystin"/>
</dbReference>
<evidence type="ECO:0000313" key="3">
    <source>
        <dbReference type="EMBL" id="AYV81587.1"/>
    </source>
</evidence>
<dbReference type="Pfam" id="PF01833">
    <property type="entry name" value="TIG"/>
    <property type="match status" value="5"/>
</dbReference>
<feature type="domain" description="IPT/TIG" evidence="2">
    <location>
        <begin position="273"/>
        <end position="360"/>
    </location>
</feature>
<proteinExistence type="predicted"/>
<dbReference type="CDD" id="cd00102">
    <property type="entry name" value="IPT"/>
    <property type="match status" value="3"/>
</dbReference>
<dbReference type="SUPFAM" id="SSF81296">
    <property type="entry name" value="E set domains"/>
    <property type="match status" value="5"/>
</dbReference>
<dbReference type="PANTHER" id="PTHR46769:SF2">
    <property type="entry name" value="FIBROCYSTIN-L ISOFORM 2 PRECURSOR-RELATED"/>
    <property type="match status" value="1"/>
</dbReference>
<dbReference type="PANTHER" id="PTHR46769">
    <property type="entry name" value="POLYCYSTIC KIDNEY AND HEPATIC DISEASE 1 (AUTOSOMAL RECESSIVE)-LIKE 1"/>
    <property type="match status" value="1"/>
</dbReference>
<dbReference type="InterPro" id="IPR013783">
    <property type="entry name" value="Ig-like_fold"/>
</dbReference>
<dbReference type="SMART" id="SM00429">
    <property type="entry name" value="IPT"/>
    <property type="match status" value="4"/>
</dbReference>